<organism evidence="1 2">
    <name type="scientific">Fredinandcohnia quinoae</name>
    <dbReference type="NCBI Taxonomy" id="2918902"/>
    <lineage>
        <taxon>Bacteria</taxon>
        <taxon>Bacillati</taxon>
        <taxon>Bacillota</taxon>
        <taxon>Bacilli</taxon>
        <taxon>Bacillales</taxon>
        <taxon>Bacillaceae</taxon>
        <taxon>Fredinandcohnia</taxon>
    </lineage>
</organism>
<keyword evidence="2" id="KW-1185">Reference proteome</keyword>
<sequence length="257" mass="29487">MIVTTAGRTNVDMIELAKKVSTELGISYIHREKRAIKQMQTDIHEDVLVVGKNRIEIHPIHSDEPLFFHPNSSMFRIKRLMRGDYDPFIQVSGLQKGDTLLDCTLGLGSDSIVASYFVGETGRVTAIEGNKYLYYLLKIGLLSWDSGILPINIAMANIQVKHDNYINYLKHCPDNSYDVVYFDPMFEETIEESDGIRGLRKFAIKGKLSMEVINEAKRVARNRIVLKDHWKNNQFEKLGFTVFKRKTAKFHFGVIEL</sequence>
<dbReference type="PANTHER" id="PTHR36112:SF1">
    <property type="entry name" value="RIBOSOMAL RNA SMALL SUBUNIT METHYLTRANSFERASE J"/>
    <property type="match status" value="1"/>
</dbReference>
<dbReference type="AlphaFoldDB" id="A0AAW5E4F4"/>
<dbReference type="Pfam" id="PF04445">
    <property type="entry name" value="SAM_MT"/>
    <property type="match status" value="1"/>
</dbReference>
<proteinExistence type="predicted"/>
<name>A0AAW5E4F4_9BACI</name>
<dbReference type="Proteomes" id="UP001431131">
    <property type="component" value="Unassembled WGS sequence"/>
</dbReference>
<keyword evidence="1" id="KW-0808">Transferase</keyword>
<dbReference type="Gene3D" id="3.40.50.150">
    <property type="entry name" value="Vaccinia Virus protein VP39"/>
    <property type="match status" value="1"/>
</dbReference>
<dbReference type="GO" id="GO:0008990">
    <property type="term" value="F:rRNA (guanine-N2-)-methyltransferase activity"/>
    <property type="evidence" value="ECO:0007669"/>
    <property type="project" value="InterPro"/>
</dbReference>
<accession>A0AAW5E4F4</accession>
<evidence type="ECO:0000313" key="1">
    <source>
        <dbReference type="EMBL" id="MCH1627368.1"/>
    </source>
</evidence>
<dbReference type="PANTHER" id="PTHR36112">
    <property type="entry name" value="RIBOSOMAL RNA SMALL SUBUNIT METHYLTRANSFERASE J"/>
    <property type="match status" value="1"/>
</dbReference>
<dbReference type="EMBL" id="JAKTTI010000039">
    <property type="protein sequence ID" value="MCH1627368.1"/>
    <property type="molecule type" value="Genomic_DNA"/>
</dbReference>
<dbReference type="SUPFAM" id="SSF53335">
    <property type="entry name" value="S-adenosyl-L-methionine-dependent methyltransferases"/>
    <property type="match status" value="1"/>
</dbReference>
<reference evidence="1" key="1">
    <citation type="submission" date="2022-02" db="EMBL/GenBank/DDBJ databases">
        <title>Fredinandcohnia quinoae sp. nov. isolated from Chenopodium quinoa seeds.</title>
        <authorList>
            <person name="Saati-Santamaria Z."/>
            <person name="Flores-Felix J.D."/>
            <person name="Igual J.M."/>
            <person name="Velazquez E."/>
            <person name="Garcia-Fraile P."/>
            <person name="Martinez-Molina E."/>
        </authorList>
    </citation>
    <scope>NUCLEOTIDE SEQUENCE</scope>
    <source>
        <strain evidence="1">SECRCQ15</strain>
    </source>
</reference>
<dbReference type="RefSeq" id="WP_240257285.1">
    <property type="nucleotide sequence ID" value="NZ_JAKTTI010000039.1"/>
</dbReference>
<dbReference type="InterPro" id="IPR029063">
    <property type="entry name" value="SAM-dependent_MTases_sf"/>
</dbReference>
<evidence type="ECO:0000313" key="2">
    <source>
        <dbReference type="Proteomes" id="UP001431131"/>
    </source>
</evidence>
<keyword evidence="1" id="KW-0489">Methyltransferase</keyword>
<dbReference type="InterPro" id="IPR007536">
    <property type="entry name" value="16SrRNA_methylTrfase_J"/>
</dbReference>
<protein>
    <submittedName>
        <fullName evidence="1">Class I SAM-dependent methyltransferase</fullName>
        <ecNumber evidence="1">2.1.1.-</ecNumber>
    </submittedName>
</protein>
<gene>
    <name evidence="1" type="ORF">MJG50_18695</name>
</gene>
<dbReference type="EC" id="2.1.1.-" evidence="1"/>
<comment type="caution">
    <text evidence="1">The sequence shown here is derived from an EMBL/GenBank/DDBJ whole genome shotgun (WGS) entry which is preliminary data.</text>
</comment>